<keyword evidence="2" id="KW-0673">Quorum sensing</keyword>
<evidence type="ECO:0000256" key="7">
    <source>
        <dbReference type="ARBA" id="ARBA00023136"/>
    </source>
</evidence>
<dbReference type="GO" id="GO:0016020">
    <property type="term" value="C:membrane"/>
    <property type="evidence" value="ECO:0007669"/>
    <property type="project" value="InterPro"/>
</dbReference>
<reference evidence="9 10" key="1">
    <citation type="submission" date="2008-04" db="EMBL/GenBank/DDBJ databases">
        <title>Complete sequence of chromosome of Natranaerobius thermophilus JW/NM-WN-LF.</title>
        <authorList>
            <consortium name="US DOE Joint Genome Institute"/>
            <person name="Copeland A."/>
            <person name="Lucas S."/>
            <person name="Lapidus A."/>
            <person name="Glavina del Rio T."/>
            <person name="Dalin E."/>
            <person name="Tice H."/>
            <person name="Bruce D."/>
            <person name="Goodwin L."/>
            <person name="Pitluck S."/>
            <person name="Chertkov O."/>
            <person name="Brettin T."/>
            <person name="Detter J.C."/>
            <person name="Han C."/>
            <person name="Kuske C.R."/>
            <person name="Schmutz J."/>
            <person name="Larimer F."/>
            <person name="Land M."/>
            <person name="Hauser L."/>
            <person name="Kyrpides N."/>
            <person name="Lykidis A."/>
            <person name="Mesbah N.M."/>
            <person name="Wiegel J."/>
        </authorList>
    </citation>
    <scope>NUCLEOTIDE SEQUENCE [LARGE SCALE GENOMIC DNA]</scope>
    <source>
        <strain evidence="10">ATCC BAA-1301 / DSM 18059 / JW/NM-WN-LF</strain>
    </source>
</reference>
<sequence length="151" mass="17613">MIIELLIFFLAFGCFRLVIGGHHSENFWVCLLISLLLFLGLATFSKFMPSSQILFTLGLLILISLGLYLNYKIVPVTVNHKLINEQNKKRFAFILLIVWTGISIQLFQREYIYGWLSLLSCGSAYILIMSWPYKIIRYFKNLLNKRRVKNA</sequence>
<accession>B2A278</accession>
<evidence type="ECO:0000313" key="10">
    <source>
        <dbReference type="Proteomes" id="UP000001683"/>
    </source>
</evidence>
<evidence type="ECO:0000256" key="1">
    <source>
        <dbReference type="ARBA" id="ARBA00022475"/>
    </source>
</evidence>
<keyword evidence="6 8" id="KW-1133">Transmembrane helix</keyword>
<dbReference type="HOGENOM" id="CLU_1729429_0_0_9"/>
<evidence type="ECO:0008006" key="11">
    <source>
        <dbReference type="Google" id="ProtNLM"/>
    </source>
</evidence>
<feature type="transmembrane region" description="Helical" evidence="8">
    <location>
        <begin position="53"/>
        <end position="71"/>
    </location>
</feature>
<keyword evidence="1" id="KW-1003">Cell membrane</keyword>
<keyword evidence="10" id="KW-1185">Reference proteome</keyword>
<dbReference type="GO" id="GO:0008233">
    <property type="term" value="F:peptidase activity"/>
    <property type="evidence" value="ECO:0007669"/>
    <property type="project" value="UniProtKB-KW"/>
</dbReference>
<organism evidence="9 10">
    <name type="scientific">Natranaerobius thermophilus (strain ATCC BAA-1301 / DSM 18059 / JW/NM-WN-LF)</name>
    <dbReference type="NCBI Taxonomy" id="457570"/>
    <lineage>
        <taxon>Bacteria</taxon>
        <taxon>Bacillati</taxon>
        <taxon>Bacillota</taxon>
        <taxon>Clostridia</taxon>
        <taxon>Natranaerobiales</taxon>
        <taxon>Natranaerobiaceae</taxon>
        <taxon>Natranaerobius</taxon>
    </lineage>
</organism>
<dbReference type="Proteomes" id="UP000001683">
    <property type="component" value="Chromosome"/>
</dbReference>
<dbReference type="GO" id="GO:0009372">
    <property type="term" value="P:quorum sensing"/>
    <property type="evidence" value="ECO:0007669"/>
    <property type="project" value="UniProtKB-KW"/>
</dbReference>
<reference evidence="9 10" key="2">
    <citation type="journal article" date="2011" name="J. Bacteriol.">
        <title>Complete genome sequence of the anaerobic, halophilic alkalithermophile Natranaerobius thermophilus JW/NM-WN-LF.</title>
        <authorList>
            <person name="Zhao B."/>
            <person name="Mesbah N.M."/>
            <person name="Dalin E."/>
            <person name="Goodwin L."/>
            <person name="Nolan M."/>
            <person name="Pitluck S."/>
            <person name="Chertkov O."/>
            <person name="Brettin T.S."/>
            <person name="Han J."/>
            <person name="Larimer F.W."/>
            <person name="Land M.L."/>
            <person name="Hauser L."/>
            <person name="Kyrpides N."/>
            <person name="Wiegel J."/>
        </authorList>
    </citation>
    <scope>NUCLEOTIDE SEQUENCE [LARGE SCALE GENOMIC DNA]</scope>
    <source>
        <strain evidence="10">ATCC BAA-1301 / DSM 18059 / JW/NM-WN-LF</strain>
    </source>
</reference>
<protein>
    <recommendedName>
        <fullName evidence="11">Accessory gene regulator B</fullName>
    </recommendedName>
</protein>
<dbReference type="InterPro" id="IPR006741">
    <property type="entry name" value="AgrB"/>
</dbReference>
<dbReference type="AlphaFoldDB" id="B2A278"/>
<gene>
    <name evidence="9" type="ordered locus">Nther_2631</name>
</gene>
<name>B2A278_NATTJ</name>
<keyword evidence="3" id="KW-0645">Protease</keyword>
<dbReference type="InParanoid" id="B2A278"/>
<dbReference type="KEGG" id="nth:Nther_2631"/>
<keyword evidence="4 8" id="KW-0812">Transmembrane</keyword>
<keyword evidence="7 8" id="KW-0472">Membrane</keyword>
<evidence type="ECO:0000256" key="5">
    <source>
        <dbReference type="ARBA" id="ARBA00022801"/>
    </source>
</evidence>
<feature type="transmembrane region" description="Helical" evidence="8">
    <location>
        <begin position="114"/>
        <end position="133"/>
    </location>
</feature>
<keyword evidence="5" id="KW-0378">Hydrolase</keyword>
<evidence type="ECO:0000256" key="6">
    <source>
        <dbReference type="ARBA" id="ARBA00022989"/>
    </source>
</evidence>
<evidence type="ECO:0000256" key="8">
    <source>
        <dbReference type="SAM" id="Phobius"/>
    </source>
</evidence>
<evidence type="ECO:0000256" key="3">
    <source>
        <dbReference type="ARBA" id="ARBA00022670"/>
    </source>
</evidence>
<dbReference type="Pfam" id="PF04647">
    <property type="entry name" value="AgrB"/>
    <property type="match status" value="1"/>
</dbReference>
<evidence type="ECO:0000313" key="9">
    <source>
        <dbReference type="EMBL" id="ACB86186.1"/>
    </source>
</evidence>
<feature type="transmembrane region" description="Helical" evidence="8">
    <location>
        <begin position="26"/>
        <end position="44"/>
    </location>
</feature>
<evidence type="ECO:0000256" key="2">
    <source>
        <dbReference type="ARBA" id="ARBA00022654"/>
    </source>
</evidence>
<evidence type="ECO:0000256" key="4">
    <source>
        <dbReference type="ARBA" id="ARBA00022692"/>
    </source>
</evidence>
<dbReference type="EMBL" id="CP001034">
    <property type="protein sequence ID" value="ACB86186.1"/>
    <property type="molecule type" value="Genomic_DNA"/>
</dbReference>
<dbReference type="GO" id="GO:0006508">
    <property type="term" value="P:proteolysis"/>
    <property type="evidence" value="ECO:0007669"/>
    <property type="project" value="UniProtKB-KW"/>
</dbReference>
<feature type="transmembrane region" description="Helical" evidence="8">
    <location>
        <begin position="91"/>
        <end position="107"/>
    </location>
</feature>
<proteinExistence type="predicted"/>
<dbReference type="STRING" id="457570.Nther_2631"/>